<dbReference type="Proteomes" id="UP000198937">
    <property type="component" value="Unassembled WGS sequence"/>
</dbReference>
<protein>
    <submittedName>
        <fullName evidence="3">Helix-turn-helix domain-containing protein</fullName>
    </submittedName>
</protein>
<feature type="domain" description="Helix-turn-helix" evidence="2">
    <location>
        <begin position="600"/>
        <end position="648"/>
    </location>
</feature>
<feature type="region of interest" description="Disordered" evidence="1">
    <location>
        <begin position="562"/>
        <end position="595"/>
    </location>
</feature>
<reference evidence="3 4" key="1">
    <citation type="submission" date="2016-06" db="EMBL/GenBank/DDBJ databases">
        <authorList>
            <person name="Kjaerup R.B."/>
            <person name="Dalgaard T.S."/>
            <person name="Juul-Madsen H.R."/>
        </authorList>
    </citation>
    <scope>NUCLEOTIDE SEQUENCE [LARGE SCALE GENOMIC DNA]</scope>
    <source>
        <strain evidence="3 4">DSM 45577</strain>
    </source>
</reference>
<dbReference type="Pfam" id="PF12728">
    <property type="entry name" value="HTH_17"/>
    <property type="match status" value="1"/>
</dbReference>
<organism evidence="3 4">
    <name type="scientific">Micromonospora yangpuensis</name>
    <dbReference type="NCBI Taxonomy" id="683228"/>
    <lineage>
        <taxon>Bacteria</taxon>
        <taxon>Bacillati</taxon>
        <taxon>Actinomycetota</taxon>
        <taxon>Actinomycetes</taxon>
        <taxon>Micromonosporales</taxon>
        <taxon>Micromonosporaceae</taxon>
        <taxon>Micromonospora</taxon>
    </lineage>
</organism>
<dbReference type="InterPro" id="IPR046828">
    <property type="entry name" value="RepSA"/>
</dbReference>
<evidence type="ECO:0000313" key="4">
    <source>
        <dbReference type="Proteomes" id="UP000198937"/>
    </source>
</evidence>
<evidence type="ECO:0000256" key="1">
    <source>
        <dbReference type="SAM" id="MobiDB-lite"/>
    </source>
</evidence>
<gene>
    <name evidence="3" type="ORF">GA0070617_4306</name>
</gene>
<evidence type="ECO:0000313" key="3">
    <source>
        <dbReference type="EMBL" id="SCL60183.1"/>
    </source>
</evidence>
<dbReference type="InterPro" id="IPR009061">
    <property type="entry name" value="DNA-bd_dom_put_sf"/>
</dbReference>
<dbReference type="EMBL" id="FMIA01000002">
    <property type="protein sequence ID" value="SCL60183.1"/>
    <property type="molecule type" value="Genomic_DNA"/>
</dbReference>
<feature type="compositionally biased region" description="Basic and acidic residues" evidence="1">
    <location>
        <begin position="193"/>
        <end position="209"/>
    </location>
</feature>
<accession>A0A1C6V1L6</accession>
<dbReference type="AlphaFoldDB" id="A0A1C6V1L6"/>
<feature type="region of interest" description="Disordered" evidence="1">
    <location>
        <begin position="161"/>
        <end position="215"/>
    </location>
</feature>
<dbReference type="STRING" id="683228.GA0070617_4306"/>
<keyword evidence="4" id="KW-1185">Reference proteome</keyword>
<name>A0A1C6V1L6_9ACTN</name>
<proteinExistence type="predicted"/>
<feature type="compositionally biased region" description="Pro residues" evidence="1">
    <location>
        <begin position="14"/>
        <end position="25"/>
    </location>
</feature>
<dbReference type="SUPFAM" id="SSF46955">
    <property type="entry name" value="Putative DNA-binding domain"/>
    <property type="match status" value="1"/>
</dbReference>
<dbReference type="InterPro" id="IPR041657">
    <property type="entry name" value="HTH_17"/>
</dbReference>
<dbReference type="Pfam" id="PF20199">
    <property type="entry name" value="RepSA"/>
    <property type="match status" value="1"/>
</dbReference>
<feature type="compositionally biased region" description="Basic and acidic residues" evidence="1">
    <location>
        <begin position="571"/>
        <end position="586"/>
    </location>
</feature>
<evidence type="ECO:0000259" key="2">
    <source>
        <dbReference type="Pfam" id="PF12728"/>
    </source>
</evidence>
<sequence>MASTLTAATLPGLEPAPTPADPPRPGSRAARMALPRSVDVLKEIAAEYGVCVRPLAMRRTDLATGLTEVIDLPCGATREDKCPPCAKKNRRLRQAQIREGWHRDDEPLPAPDPATDAQKSLILFRAHLEFARDEADRAAQWDQLADLDDAIREVEEAIAAEGLRGRVGPPHATADDDQGDDDPGPRRKRSTKRRQDAPELPRRKVERRTVGKTYTAADGSTFRPSMWLTLTLDSYGPVRPDGTPVNPDRYDYRRAAWDAVHFPRLLDRFWQNLRRCEGWNVQYAGCVEPQRRLAPHAHFAIRGTIPRDTLRTVAAATYHQVWWPAVDVQRYTADRPPVWDEGISAWVDPDTRQPLTTWTEALDAIDDDPDPEPVHVVRFGTQVDARGVMPGTTDAERTIRYVTKYITKHTGDVHKAATDRQRKHLDRLWHQLRVTPCTDRCANWLLYGVQPRKANAKLKPGRCKGKVHQRDTLGIGGRRVLISRDWSGKTLSDHKHDVRAWVRALLGVTTDSTTAGTLADDQGATTEPVRHAWELARPDDPDVGPLAHRLMRSISERARWRTELLAQGPGRPRDARRRDDNGDGRQDGGGAMTTHQGLWTIGDVADYLRVPQETLYRWRKVKYGPPAARIGRHLRYEPEAVRAWFREQAAA</sequence>
<feature type="region of interest" description="Disordered" evidence="1">
    <location>
        <begin position="1"/>
        <end position="30"/>
    </location>
</feature>